<sequence length="223" mass="25755">MIQKIEEIKLDKLKEGCLLASIAHAVMVGKYPELSNQHSWDGINYSTQDSAGCRGTITFFHDKVVAVFQDYNEINYNSYTEELIFKNFEGADELIIEIAQKEALQYVLEDVNGKVMPYISTAFWGDKGQIWSNSDYENFMKKSGHIIENHLLSLNEGLDAWKEYYDMSQEQRNLVESLFNKKDLIGDKDIVLTKEEVKKLVDFFGEDICECEESLNELSIYLK</sequence>
<dbReference type="AlphaFoldDB" id="A0AAX2ZJN4"/>
<accession>A0AAX2ZJN4</accession>
<protein>
    <submittedName>
        <fullName evidence="1">Uncharacterized protein</fullName>
    </submittedName>
</protein>
<evidence type="ECO:0000313" key="2">
    <source>
        <dbReference type="Proteomes" id="UP001198983"/>
    </source>
</evidence>
<reference evidence="1 2" key="1">
    <citation type="journal article" date="2023" name="Int. J. Syst. Evol. Microbiol.">
        <title>Terrisporobacter hibernicus sp. nov., isolated from bovine faeces in Northern Ireland.</title>
        <authorList>
            <person name="Mitchell M."/>
            <person name="Nguyen S.V."/>
            <person name="Connor M."/>
            <person name="Fairley D.J."/>
            <person name="Donoghue O."/>
            <person name="Marshall H."/>
            <person name="Koolman L."/>
            <person name="McMullan G."/>
            <person name="Schaffer K.E."/>
            <person name="McGrath J.W."/>
            <person name="Fanning S."/>
        </authorList>
    </citation>
    <scope>NUCLEOTIDE SEQUENCE [LARGE SCALE GENOMIC DNA]</scope>
    <source>
        <strain evidence="1 2">MCA3</strain>
    </source>
</reference>
<dbReference type="KEGG" id="tem:JW646_07330"/>
<dbReference type="Proteomes" id="UP001198983">
    <property type="component" value="Chromosome"/>
</dbReference>
<keyword evidence="2" id="KW-1185">Reference proteome</keyword>
<name>A0AAX2ZJN4_9FIRM</name>
<organism evidence="1 2">
    <name type="scientific">Terrisporobacter hibernicus</name>
    <dbReference type="NCBI Taxonomy" id="2813371"/>
    <lineage>
        <taxon>Bacteria</taxon>
        <taxon>Bacillati</taxon>
        <taxon>Bacillota</taxon>
        <taxon>Clostridia</taxon>
        <taxon>Peptostreptococcales</taxon>
        <taxon>Peptostreptococcaceae</taxon>
        <taxon>Terrisporobacter</taxon>
    </lineage>
</organism>
<proteinExistence type="predicted"/>
<dbReference type="RefSeq" id="WP_228417116.1">
    <property type="nucleotide sequence ID" value="NZ_CP081135.1"/>
</dbReference>
<evidence type="ECO:0000313" key="1">
    <source>
        <dbReference type="EMBL" id="UEL49246.1"/>
    </source>
</evidence>
<dbReference type="EMBL" id="CP081135">
    <property type="protein sequence ID" value="UEL49246.1"/>
    <property type="molecule type" value="Genomic_DNA"/>
</dbReference>
<gene>
    <name evidence="1" type="ORF">JW646_07330</name>
</gene>